<sequence>MAKIAVALEDLTTRALTPETWDAFADLAERHNGVWGGCWCTFFHTTTDEKTYDAEDNRALKRRLVEEGRAHAALVFDGDEAVGWCEYGPPAELPNINHRKEYDAKLVTPPDYRLTCFFVDRRYRKQGVAGVALRGALDLIAQAGGGVVEAYPQDTGGKQITASFLYSVTRTLFEAEGFTYIRPKGKNHCVMTKTV</sequence>
<gene>
    <name evidence="2" type="ORF">GCM10009554_35770</name>
</gene>
<dbReference type="EMBL" id="BAAAHK010000007">
    <property type="protein sequence ID" value="GAA0942867.1"/>
    <property type="molecule type" value="Genomic_DNA"/>
</dbReference>
<dbReference type="RefSeq" id="WP_343970759.1">
    <property type="nucleotide sequence ID" value="NZ_BAAAHK010000007.1"/>
</dbReference>
<evidence type="ECO:0000313" key="2">
    <source>
        <dbReference type="EMBL" id="GAA0942867.1"/>
    </source>
</evidence>
<proteinExistence type="predicted"/>
<dbReference type="PROSITE" id="PS51186">
    <property type="entry name" value="GNAT"/>
    <property type="match status" value="1"/>
</dbReference>
<evidence type="ECO:0000313" key="3">
    <source>
        <dbReference type="Proteomes" id="UP001500542"/>
    </source>
</evidence>
<keyword evidence="3" id="KW-1185">Reference proteome</keyword>
<dbReference type="InterPro" id="IPR000182">
    <property type="entry name" value="GNAT_dom"/>
</dbReference>
<protein>
    <submittedName>
        <fullName evidence="2">GNAT family N-acetyltransferase</fullName>
    </submittedName>
</protein>
<reference evidence="2 3" key="1">
    <citation type="journal article" date="2019" name="Int. J. Syst. Evol. Microbiol.">
        <title>The Global Catalogue of Microorganisms (GCM) 10K type strain sequencing project: providing services to taxonomists for standard genome sequencing and annotation.</title>
        <authorList>
            <consortium name="The Broad Institute Genomics Platform"/>
            <consortium name="The Broad Institute Genome Sequencing Center for Infectious Disease"/>
            <person name="Wu L."/>
            <person name="Ma J."/>
        </authorList>
    </citation>
    <scope>NUCLEOTIDE SEQUENCE [LARGE SCALE GENOMIC DNA]</scope>
    <source>
        <strain evidence="2 3">JCM 10977</strain>
    </source>
</reference>
<dbReference type="Gene3D" id="3.40.630.30">
    <property type="match status" value="1"/>
</dbReference>
<feature type="domain" description="N-acetyltransferase" evidence="1">
    <location>
        <begin position="11"/>
        <end position="195"/>
    </location>
</feature>
<dbReference type="Proteomes" id="UP001500542">
    <property type="component" value="Unassembled WGS sequence"/>
</dbReference>
<organism evidence="2 3">
    <name type="scientific">Kribbella koreensis</name>
    <dbReference type="NCBI Taxonomy" id="57909"/>
    <lineage>
        <taxon>Bacteria</taxon>
        <taxon>Bacillati</taxon>
        <taxon>Actinomycetota</taxon>
        <taxon>Actinomycetes</taxon>
        <taxon>Propionibacteriales</taxon>
        <taxon>Kribbellaceae</taxon>
        <taxon>Kribbella</taxon>
    </lineage>
</organism>
<accession>A0ABN1QHP6</accession>
<dbReference type="InterPro" id="IPR016181">
    <property type="entry name" value="Acyl_CoA_acyltransferase"/>
</dbReference>
<name>A0ABN1QHP6_9ACTN</name>
<comment type="caution">
    <text evidence="2">The sequence shown here is derived from an EMBL/GenBank/DDBJ whole genome shotgun (WGS) entry which is preliminary data.</text>
</comment>
<dbReference type="Pfam" id="PF00583">
    <property type="entry name" value="Acetyltransf_1"/>
    <property type="match status" value="1"/>
</dbReference>
<dbReference type="SUPFAM" id="SSF55729">
    <property type="entry name" value="Acyl-CoA N-acyltransferases (Nat)"/>
    <property type="match status" value="1"/>
</dbReference>
<evidence type="ECO:0000259" key="1">
    <source>
        <dbReference type="PROSITE" id="PS51186"/>
    </source>
</evidence>